<dbReference type="PANTHER" id="PTHR31900">
    <property type="entry name" value="F-BOX/RNI SUPERFAMILY PROTEIN-RELATED"/>
    <property type="match status" value="1"/>
</dbReference>
<dbReference type="Proteomes" id="UP000657918">
    <property type="component" value="Chromosome 11"/>
</dbReference>
<dbReference type="InterPro" id="IPR006566">
    <property type="entry name" value="FBD"/>
</dbReference>
<accession>A0A835MNM7</accession>
<feature type="domain" description="F-box" evidence="1">
    <location>
        <begin position="25"/>
        <end position="73"/>
    </location>
</feature>
<proteinExistence type="predicted"/>
<dbReference type="AlphaFoldDB" id="A0A835MNM7"/>
<dbReference type="SUPFAM" id="SSF81383">
    <property type="entry name" value="F-box domain"/>
    <property type="match status" value="1"/>
</dbReference>
<dbReference type="SUPFAM" id="SSF52047">
    <property type="entry name" value="RNI-like"/>
    <property type="match status" value="1"/>
</dbReference>
<evidence type="ECO:0000259" key="1">
    <source>
        <dbReference type="PROSITE" id="PS50181"/>
    </source>
</evidence>
<dbReference type="Pfam" id="PF00646">
    <property type="entry name" value="F-box"/>
    <property type="match status" value="1"/>
</dbReference>
<dbReference type="PROSITE" id="PS50181">
    <property type="entry name" value="FBOX"/>
    <property type="match status" value="1"/>
</dbReference>
<dbReference type="InterPro" id="IPR032675">
    <property type="entry name" value="LRR_dom_sf"/>
</dbReference>
<dbReference type="Gene3D" id="1.20.1280.50">
    <property type="match status" value="1"/>
</dbReference>
<gene>
    <name evidence="2" type="ORF">SADUNF_Sadunf11G0011300</name>
</gene>
<dbReference type="Gene3D" id="3.80.10.10">
    <property type="entry name" value="Ribonuclease Inhibitor"/>
    <property type="match status" value="1"/>
</dbReference>
<dbReference type="InterPro" id="IPR036047">
    <property type="entry name" value="F-box-like_dom_sf"/>
</dbReference>
<evidence type="ECO:0000313" key="3">
    <source>
        <dbReference type="Proteomes" id="UP000657918"/>
    </source>
</evidence>
<dbReference type="PANTHER" id="PTHR31900:SF30">
    <property type="entry name" value="SUPERFAMILY PROTEIN, PUTATIVE-RELATED"/>
    <property type="match status" value="1"/>
</dbReference>
<sequence>MNLNSLIRKTKRKKLKAGKETDSGGKSINNLPEEVLEHILSFLPIHEAVGTSILSKKWLNLWKSTHNLTFYGGYSPKRKLYMDFVERVLVLRGPSNIEKFHLSCEAKDDQSRIGTWISAAVNRNVKDVYLCLSDFESSFVFPRCLFNCETLTEFEIDMLFILKLPSSISLPCLKILNLRQVTFIDDQSTQQLFSLPNLVELEIYECSWKNLVAVRICAPKLQRLAIYEPPKISPAYSGGCHVRIFRTHLADFSCCGSLSNEFCLDESSAVETCFSLFSYSDRLRQTACRSYKLLDGISSVETLCLTVDVVDVLDHASDLLAFPLEFRNLTSLIFESDELNLHSAGFWHIIYNSPNLRALYLSEVSLSDVPSNCREDGTLDPAPLCFLSCLHSIEVHNFHGSEKAIDAVGFLLKNATALDEMSIRWAGSEVMTNKIHRQLLDLPRWSKIGKIYSI</sequence>
<reference evidence="2 3" key="1">
    <citation type="submission" date="2020-10" db="EMBL/GenBank/DDBJ databases">
        <title>Plant Genome Project.</title>
        <authorList>
            <person name="Zhang R.-G."/>
        </authorList>
    </citation>
    <scope>NUCLEOTIDE SEQUENCE [LARGE SCALE GENOMIC DNA]</scope>
    <source>
        <strain evidence="2">FAFU-HL-1</strain>
        <tissue evidence="2">Leaf</tissue>
    </source>
</reference>
<comment type="caution">
    <text evidence="2">The sequence shown here is derived from an EMBL/GenBank/DDBJ whole genome shotgun (WGS) entry which is preliminary data.</text>
</comment>
<protein>
    <recommendedName>
        <fullName evidence="1">F-box domain-containing protein</fullName>
    </recommendedName>
</protein>
<dbReference type="InterPro" id="IPR053781">
    <property type="entry name" value="F-box_AtFBL13-like"/>
</dbReference>
<dbReference type="SMART" id="SM00256">
    <property type="entry name" value="FBOX"/>
    <property type="match status" value="1"/>
</dbReference>
<dbReference type="Pfam" id="PF08387">
    <property type="entry name" value="FBD"/>
    <property type="match status" value="1"/>
</dbReference>
<dbReference type="InterPro" id="IPR050232">
    <property type="entry name" value="FBL13/AtMIF1-like"/>
</dbReference>
<organism evidence="2 3">
    <name type="scientific">Salix dunnii</name>
    <dbReference type="NCBI Taxonomy" id="1413687"/>
    <lineage>
        <taxon>Eukaryota</taxon>
        <taxon>Viridiplantae</taxon>
        <taxon>Streptophyta</taxon>
        <taxon>Embryophyta</taxon>
        <taxon>Tracheophyta</taxon>
        <taxon>Spermatophyta</taxon>
        <taxon>Magnoliopsida</taxon>
        <taxon>eudicotyledons</taxon>
        <taxon>Gunneridae</taxon>
        <taxon>Pentapetalae</taxon>
        <taxon>rosids</taxon>
        <taxon>fabids</taxon>
        <taxon>Malpighiales</taxon>
        <taxon>Salicaceae</taxon>
        <taxon>Saliceae</taxon>
        <taxon>Salix</taxon>
    </lineage>
</organism>
<dbReference type="OrthoDB" id="819388at2759"/>
<dbReference type="Pfam" id="PF24758">
    <property type="entry name" value="LRR_At5g56370"/>
    <property type="match status" value="1"/>
</dbReference>
<dbReference type="CDD" id="cd22160">
    <property type="entry name" value="F-box_AtFBL13-like"/>
    <property type="match status" value="1"/>
</dbReference>
<dbReference type="InterPro" id="IPR055411">
    <property type="entry name" value="LRR_FXL15/At3g58940/PEG3-like"/>
</dbReference>
<evidence type="ECO:0000313" key="2">
    <source>
        <dbReference type="EMBL" id="KAF9672155.1"/>
    </source>
</evidence>
<name>A0A835MNM7_9ROSI</name>
<dbReference type="EMBL" id="JADGMS010000011">
    <property type="protein sequence ID" value="KAF9672155.1"/>
    <property type="molecule type" value="Genomic_DNA"/>
</dbReference>
<keyword evidence="3" id="KW-1185">Reference proteome</keyword>
<dbReference type="InterPro" id="IPR001810">
    <property type="entry name" value="F-box_dom"/>
</dbReference>